<dbReference type="PANTHER" id="PTHR10138:SF0">
    <property type="entry name" value="TRYPTOPHAN 2,3-DIOXYGENASE"/>
    <property type="match status" value="1"/>
</dbReference>
<dbReference type="InterPro" id="IPR004981">
    <property type="entry name" value="Trp_2_3_dOase"/>
</dbReference>
<dbReference type="Gene3D" id="1.20.58.480">
    <property type="match status" value="1"/>
</dbReference>
<dbReference type="GO" id="GO:0019442">
    <property type="term" value="P:L-tryptophan catabolic process to acetyl-CoA"/>
    <property type="evidence" value="ECO:0007669"/>
    <property type="project" value="TreeGrafter"/>
</dbReference>
<dbReference type="AlphaFoldDB" id="A0A840QHW3"/>
<dbReference type="GO" id="GO:0004833">
    <property type="term" value="F:L-tryptophan 2,3-dioxygenase activity"/>
    <property type="evidence" value="ECO:0007669"/>
    <property type="project" value="UniProtKB-EC"/>
</dbReference>
<dbReference type="RefSeq" id="WP_184732818.1">
    <property type="nucleotide sequence ID" value="NZ_JACHIW010000003.1"/>
</dbReference>
<dbReference type="SUPFAM" id="SSF140959">
    <property type="entry name" value="Indolic compounds 2,3-dioxygenase-like"/>
    <property type="match status" value="1"/>
</dbReference>
<evidence type="ECO:0000313" key="2">
    <source>
        <dbReference type="Proteomes" id="UP000584374"/>
    </source>
</evidence>
<name>A0A840QHW3_9PSEU</name>
<dbReference type="EMBL" id="JACHIW010000003">
    <property type="protein sequence ID" value="MBB5159821.1"/>
    <property type="molecule type" value="Genomic_DNA"/>
</dbReference>
<reference evidence="1 2" key="1">
    <citation type="submission" date="2020-08" db="EMBL/GenBank/DDBJ databases">
        <title>Sequencing the genomes of 1000 actinobacteria strains.</title>
        <authorList>
            <person name="Klenk H.-P."/>
        </authorList>
    </citation>
    <scope>NUCLEOTIDE SEQUENCE [LARGE SCALE GENOMIC DNA]</scope>
    <source>
        <strain evidence="1 2">DSM 45584</strain>
    </source>
</reference>
<accession>A0A840QHW3</accession>
<comment type="caution">
    <text evidence="1">The sequence shown here is derived from an EMBL/GenBank/DDBJ whole genome shotgun (WGS) entry which is preliminary data.</text>
</comment>
<dbReference type="EC" id="1.13.11.11" evidence="1"/>
<keyword evidence="1" id="KW-0560">Oxidoreductase</keyword>
<evidence type="ECO:0000313" key="1">
    <source>
        <dbReference type="EMBL" id="MBB5159821.1"/>
    </source>
</evidence>
<dbReference type="Proteomes" id="UP000584374">
    <property type="component" value="Unassembled WGS sequence"/>
</dbReference>
<dbReference type="InterPro" id="IPR037217">
    <property type="entry name" value="Trp/Indoleamine_2_3_dOase-like"/>
</dbReference>
<keyword evidence="2" id="KW-1185">Reference proteome</keyword>
<organism evidence="1 2">
    <name type="scientific">Saccharopolyspora phatthalungensis</name>
    <dbReference type="NCBI Taxonomy" id="664693"/>
    <lineage>
        <taxon>Bacteria</taxon>
        <taxon>Bacillati</taxon>
        <taxon>Actinomycetota</taxon>
        <taxon>Actinomycetes</taxon>
        <taxon>Pseudonocardiales</taxon>
        <taxon>Pseudonocardiaceae</taxon>
        <taxon>Saccharopolyspora</taxon>
    </lineage>
</organism>
<dbReference type="Pfam" id="PF03301">
    <property type="entry name" value="Trp_dioxygenase"/>
    <property type="match status" value="1"/>
</dbReference>
<dbReference type="PANTHER" id="PTHR10138">
    <property type="entry name" value="TRYPTOPHAN 2,3-DIOXYGENASE"/>
    <property type="match status" value="1"/>
</dbReference>
<protein>
    <submittedName>
        <fullName evidence="1">Tryptophan 2,3-dioxygenase</fullName>
        <ecNumber evidence="1">1.13.11.11</ecNumber>
    </submittedName>
</protein>
<gene>
    <name evidence="1" type="ORF">BJ970_007421</name>
</gene>
<proteinExistence type="predicted"/>
<sequence>MSNNPLTYRDYLQLPVVLSCQQPLAAPQVDDEMLFIIVHQAYELWFKQLIGDLERIRNAMLTGHFWLAHHLFGRVYRIQELLLGQIDVLETMPRQQFLELRDTLGSASGRQSVQYWELELLSTHQDVPAVERLPGLSSEEHERLTRRMHEPSLWDAFIDVVERMGLRTQQSLPDSLREISQSPDRYPDVSALAGDLQEYDERAATWRFRHLQMTERFIATRSGTGGTDGSAYLSRCAARRYYPLLWDSPERATSSTVDLCGAGSSGER</sequence>
<dbReference type="GO" id="GO:0020037">
    <property type="term" value="F:heme binding"/>
    <property type="evidence" value="ECO:0007669"/>
    <property type="project" value="InterPro"/>
</dbReference>
<dbReference type="GO" id="GO:0019441">
    <property type="term" value="P:L-tryptophan catabolic process to kynurenine"/>
    <property type="evidence" value="ECO:0007669"/>
    <property type="project" value="InterPro"/>
</dbReference>
<dbReference type="GO" id="GO:0046872">
    <property type="term" value="F:metal ion binding"/>
    <property type="evidence" value="ECO:0007669"/>
    <property type="project" value="InterPro"/>
</dbReference>
<keyword evidence="1" id="KW-0223">Dioxygenase</keyword>